<dbReference type="InterPro" id="IPR050523">
    <property type="entry name" value="AKR_Detox_Biosynth"/>
</dbReference>
<protein>
    <submittedName>
        <fullName evidence="2">Oxidoreductase, aldo/keto reductase protein</fullName>
    </submittedName>
</protein>
<dbReference type="InterPro" id="IPR023210">
    <property type="entry name" value="NADP_OxRdtase_dom"/>
</dbReference>
<dbReference type="Gene3D" id="3.20.20.100">
    <property type="entry name" value="NADP-dependent oxidoreductase domain"/>
    <property type="match status" value="1"/>
</dbReference>
<gene>
    <name evidence="2" type="ORF">AAM4_2231</name>
</gene>
<name>A0A1L7RSA1_9ACTO</name>
<dbReference type="PANTHER" id="PTHR43364:SF6">
    <property type="entry name" value="OXIDOREDUCTASE-RELATED"/>
    <property type="match status" value="1"/>
</dbReference>
<accession>A0A1L7RSA1</accession>
<dbReference type="RefSeq" id="WP_210581285.1">
    <property type="nucleotide sequence ID" value="NZ_LK995530.1"/>
</dbReference>
<dbReference type="SUPFAM" id="SSF51430">
    <property type="entry name" value="NAD(P)-linked oxidoreductase"/>
    <property type="match status" value="1"/>
</dbReference>
<feature type="domain" description="NADP-dependent oxidoreductase" evidence="1">
    <location>
        <begin position="16"/>
        <end position="317"/>
    </location>
</feature>
<dbReference type="AlphaFoldDB" id="A0A1L7RSA1"/>
<dbReference type="InterPro" id="IPR036812">
    <property type="entry name" value="NAD(P)_OxRdtase_dom_sf"/>
</dbReference>
<dbReference type="PANTHER" id="PTHR43364">
    <property type="entry name" value="NADH-SPECIFIC METHYLGLYOXAL REDUCTASE-RELATED"/>
    <property type="match status" value="1"/>
</dbReference>
<sequence length="321" mass="34086">MAPTRTLGNSDLSVSPIGLGGNVFGWTADEPTSHRILDAYVDAGGNFIDTADGYSHWAEGHVGGESEAVIGTWLADRGRRDDVIIATKVATKPGREGLAAGNIRAALDESLERLHTDHVDVYYAHFDDPNTPLEETVAAFEEARAAGKTRYVALSNYTPDRVEEWCAIAAANDFAAPVALQPHYNLVHRRDVEGPGNRGEVAAAHQLGMVPYFALASGFLTGKYRPAAEAGAEVASPRGGWVEDYLRPECFAVVDVLREVAAAHDVAPAAVALAWLRDRPGVVAPLASARTLEQLGPIVDALTLALAADETAALTRASDQV</sequence>
<dbReference type="GO" id="GO:0005829">
    <property type="term" value="C:cytosol"/>
    <property type="evidence" value="ECO:0007669"/>
    <property type="project" value="TreeGrafter"/>
</dbReference>
<dbReference type="Pfam" id="PF00248">
    <property type="entry name" value="Aldo_ket_red"/>
    <property type="match status" value="1"/>
</dbReference>
<evidence type="ECO:0000259" key="1">
    <source>
        <dbReference type="Pfam" id="PF00248"/>
    </source>
</evidence>
<evidence type="ECO:0000313" key="2">
    <source>
        <dbReference type="EMBL" id="CED92063.1"/>
    </source>
</evidence>
<dbReference type="EMBL" id="LK995530">
    <property type="protein sequence ID" value="CED92063.1"/>
    <property type="molecule type" value="Genomic_DNA"/>
</dbReference>
<organism evidence="2">
    <name type="scientific">Actinomyces succiniciruminis</name>
    <dbReference type="NCBI Taxonomy" id="1522002"/>
    <lineage>
        <taxon>Bacteria</taxon>
        <taxon>Bacillati</taxon>
        <taxon>Actinomycetota</taxon>
        <taxon>Actinomycetes</taxon>
        <taxon>Actinomycetales</taxon>
        <taxon>Actinomycetaceae</taxon>
        <taxon>Actinomyces</taxon>
    </lineage>
</organism>
<reference evidence="2" key="1">
    <citation type="submission" date="2014-07" db="EMBL/GenBank/DDBJ databases">
        <authorList>
            <person name="Zhang J.E."/>
            <person name="Yang H."/>
            <person name="Guo J."/>
            <person name="Deng Z."/>
            <person name="Luo H."/>
            <person name="Luo M."/>
            <person name="Zhao B."/>
        </authorList>
    </citation>
    <scope>NUCLEOTIDE SEQUENCE</scope>
    <source>
        <strain evidence="2">AM4</strain>
    </source>
</reference>
<proteinExistence type="predicted"/>